<dbReference type="AlphaFoldDB" id="A0A0L7L054"/>
<evidence type="ECO:0000313" key="2">
    <source>
        <dbReference type="EMBL" id="KOB68681.1"/>
    </source>
</evidence>
<name>A0A0L7L054_OPEBR</name>
<dbReference type="PANTHER" id="PTHR47331">
    <property type="entry name" value="PHD-TYPE DOMAIN-CONTAINING PROTEIN"/>
    <property type="match status" value="1"/>
</dbReference>
<reference evidence="2 3" key="1">
    <citation type="journal article" date="2015" name="Genome Biol. Evol.">
        <title>The genome of winter moth (Operophtera brumata) provides a genomic perspective on sexual dimorphism and phenology.</title>
        <authorList>
            <person name="Derks M.F."/>
            <person name="Smit S."/>
            <person name="Salis L."/>
            <person name="Schijlen E."/>
            <person name="Bossers A."/>
            <person name="Mateman C."/>
            <person name="Pijl A.S."/>
            <person name="de Ridder D."/>
            <person name="Groenen M.A."/>
            <person name="Visser M.E."/>
            <person name="Megens H.J."/>
        </authorList>
    </citation>
    <scope>NUCLEOTIDE SEQUENCE [LARGE SCALE GENOMIC DNA]</scope>
    <source>
        <strain evidence="2">WM2013NL</strain>
        <tissue evidence="2">Head and thorax</tissue>
    </source>
</reference>
<gene>
    <name evidence="2" type="ORF">OBRU01_15638</name>
</gene>
<proteinExistence type="predicted"/>
<protein>
    <submittedName>
        <fullName evidence="2">Uncharacterized protein</fullName>
    </submittedName>
</protein>
<evidence type="ECO:0000313" key="3">
    <source>
        <dbReference type="Proteomes" id="UP000037510"/>
    </source>
</evidence>
<sequence length="526" mass="60302">MEELIARQSNTIAQYQIIKRNFSKDSASRKTADYIRKRLDAIDNLWGEFAQNHEEISKGQGTSKQDYLTAEIYETGRELYNELKHAISSYGRVSEKATMPEGKVEELLSLQRAQFRAFDRQIKSIDLVNIEEKWEIEDELKNIQKKWKAIDILHIQIDNIISGGDITYEDEFIKQSSFELRRMYDTTNECIHAIHNLGVDTPAWDPLIVHLLCKKLDPVTYTDFKESRKAPRELATFEEFMTFLENKFMALEPVYRKEKEVPSTSSSNHQIKQRANPYQTKTPYNKQPYSQTDKNYQVMATNIARCSLCKMDHDLFACKQFIEMTPNARLKSVHTLQVCKNCLYKHNGKPCTSSKRCKECNGKHNTMLHDPARVSSSVPTSKANQNNIYHVGLEAKETLLPTAVVNMRAADGTLVKIRALLDQAAQVSIISENLVQILGLKRYNSKISSPITGSVTPLSCYTVAQNININEESVSIGDLSKYWEIEDINNSSPSLTESEKYCEDFYQQTTQRLEDGRYVVAIPMKP</sequence>
<comment type="caution">
    <text evidence="2">The sequence shown here is derived from an EMBL/GenBank/DDBJ whole genome shotgun (WGS) entry which is preliminary data.</text>
</comment>
<keyword evidence="3" id="KW-1185">Reference proteome</keyword>
<evidence type="ECO:0000256" key="1">
    <source>
        <dbReference type="SAM" id="MobiDB-lite"/>
    </source>
</evidence>
<dbReference type="EMBL" id="JTDY01004038">
    <property type="protein sequence ID" value="KOB68681.1"/>
    <property type="molecule type" value="Genomic_DNA"/>
</dbReference>
<dbReference type="PANTHER" id="PTHR47331:SF1">
    <property type="entry name" value="GAG-LIKE PROTEIN"/>
    <property type="match status" value="1"/>
</dbReference>
<accession>A0A0L7L054</accession>
<feature type="region of interest" description="Disordered" evidence="1">
    <location>
        <begin position="261"/>
        <end position="290"/>
    </location>
</feature>
<feature type="compositionally biased region" description="Polar residues" evidence="1">
    <location>
        <begin position="276"/>
        <end position="290"/>
    </location>
</feature>
<organism evidence="2 3">
    <name type="scientific">Operophtera brumata</name>
    <name type="common">Winter moth</name>
    <name type="synonym">Phalaena brumata</name>
    <dbReference type="NCBI Taxonomy" id="104452"/>
    <lineage>
        <taxon>Eukaryota</taxon>
        <taxon>Metazoa</taxon>
        <taxon>Ecdysozoa</taxon>
        <taxon>Arthropoda</taxon>
        <taxon>Hexapoda</taxon>
        <taxon>Insecta</taxon>
        <taxon>Pterygota</taxon>
        <taxon>Neoptera</taxon>
        <taxon>Endopterygota</taxon>
        <taxon>Lepidoptera</taxon>
        <taxon>Glossata</taxon>
        <taxon>Ditrysia</taxon>
        <taxon>Geometroidea</taxon>
        <taxon>Geometridae</taxon>
        <taxon>Larentiinae</taxon>
        <taxon>Operophtera</taxon>
    </lineage>
</organism>
<feature type="non-terminal residue" evidence="2">
    <location>
        <position position="526"/>
    </location>
</feature>
<dbReference type="Proteomes" id="UP000037510">
    <property type="component" value="Unassembled WGS sequence"/>
</dbReference>